<protein>
    <recommendedName>
        <fullName evidence="2">ATP-dependent DNA helicase RecG</fullName>
        <ecNumber evidence="13">5.6.2.4</ecNumber>
    </recommendedName>
    <alternativeName>
        <fullName evidence="15">DNA branch migration protein RecG</fullName>
    </alternativeName>
    <alternativeName>
        <fullName evidence="16">Probable DNA 3'-5' helicase RecG</fullName>
    </alternativeName>
</protein>
<evidence type="ECO:0000256" key="4">
    <source>
        <dbReference type="ARBA" id="ARBA00022763"/>
    </source>
</evidence>
<name>A0A6J5YVC5_9ZZZZ</name>
<evidence type="ECO:0000259" key="18">
    <source>
        <dbReference type="PROSITE" id="PS51194"/>
    </source>
</evidence>
<dbReference type="InterPro" id="IPR027417">
    <property type="entry name" value="P-loop_NTPase"/>
</dbReference>
<dbReference type="PANTHER" id="PTHR47964:SF1">
    <property type="entry name" value="ATP-DEPENDENT DNA HELICASE HOMOLOG RECG, CHLOROPLASTIC"/>
    <property type="match status" value="1"/>
</dbReference>
<dbReference type="PROSITE" id="PS51194">
    <property type="entry name" value="HELICASE_CTER"/>
    <property type="match status" value="1"/>
</dbReference>
<evidence type="ECO:0000256" key="16">
    <source>
        <dbReference type="ARBA" id="ARBA00049819"/>
    </source>
</evidence>
<dbReference type="InterPro" id="IPR012340">
    <property type="entry name" value="NA-bd_OB-fold"/>
</dbReference>
<keyword evidence="4" id="KW-0227">DNA damage</keyword>
<dbReference type="Pfam" id="PF17191">
    <property type="entry name" value="RecG_wedge"/>
    <property type="match status" value="1"/>
</dbReference>
<dbReference type="EMBL" id="CAESAC010000019">
    <property type="protein sequence ID" value="CAB4331999.1"/>
    <property type="molecule type" value="Genomic_DNA"/>
</dbReference>
<organism evidence="19">
    <name type="scientific">freshwater metagenome</name>
    <dbReference type="NCBI Taxonomy" id="449393"/>
    <lineage>
        <taxon>unclassified sequences</taxon>
        <taxon>metagenomes</taxon>
        <taxon>ecological metagenomes</taxon>
    </lineage>
</organism>
<dbReference type="InterPro" id="IPR001650">
    <property type="entry name" value="Helicase_C-like"/>
</dbReference>
<keyword evidence="3" id="KW-0547">Nucleotide-binding</keyword>
<accession>A0A6J5YVC5</accession>
<evidence type="ECO:0000259" key="17">
    <source>
        <dbReference type="PROSITE" id="PS51192"/>
    </source>
</evidence>
<evidence type="ECO:0000256" key="13">
    <source>
        <dbReference type="ARBA" id="ARBA00034808"/>
    </source>
</evidence>
<keyword evidence="11" id="KW-0413">Isomerase</keyword>
<comment type="catalytic activity">
    <reaction evidence="14">
        <text>ATP + H2O = ADP + phosphate + H(+)</text>
        <dbReference type="Rhea" id="RHEA:13065"/>
        <dbReference type="ChEBI" id="CHEBI:15377"/>
        <dbReference type="ChEBI" id="CHEBI:15378"/>
        <dbReference type="ChEBI" id="CHEBI:30616"/>
        <dbReference type="ChEBI" id="CHEBI:43474"/>
        <dbReference type="ChEBI" id="CHEBI:456216"/>
        <dbReference type="EC" id="5.6.2.4"/>
    </reaction>
</comment>
<evidence type="ECO:0000256" key="11">
    <source>
        <dbReference type="ARBA" id="ARBA00023235"/>
    </source>
</evidence>
<dbReference type="InterPro" id="IPR014001">
    <property type="entry name" value="Helicase_ATP-bd"/>
</dbReference>
<dbReference type="GO" id="GO:0005524">
    <property type="term" value="F:ATP binding"/>
    <property type="evidence" value="ECO:0007669"/>
    <property type="project" value="UniProtKB-KW"/>
</dbReference>
<keyword evidence="7" id="KW-0067">ATP-binding</keyword>
<dbReference type="Pfam" id="PF00270">
    <property type="entry name" value="DEAD"/>
    <property type="match status" value="1"/>
</dbReference>
<dbReference type="AlphaFoldDB" id="A0A6J5YVC5"/>
<dbReference type="InterPro" id="IPR047112">
    <property type="entry name" value="RecG/Mfd"/>
</dbReference>
<feature type="domain" description="Helicase C-terminal" evidence="18">
    <location>
        <begin position="506"/>
        <end position="655"/>
    </location>
</feature>
<dbReference type="CDD" id="cd17992">
    <property type="entry name" value="DEXHc_RecG"/>
    <property type="match status" value="1"/>
</dbReference>
<feature type="domain" description="Helicase ATP-binding" evidence="17">
    <location>
        <begin position="278"/>
        <end position="451"/>
    </location>
</feature>
<dbReference type="GO" id="GO:0043138">
    <property type="term" value="F:3'-5' DNA helicase activity"/>
    <property type="evidence" value="ECO:0007669"/>
    <property type="project" value="UniProtKB-EC"/>
</dbReference>
<keyword evidence="9" id="KW-0233">DNA recombination</keyword>
<evidence type="ECO:0000256" key="15">
    <source>
        <dbReference type="ARBA" id="ARBA00049803"/>
    </source>
</evidence>
<dbReference type="InterPro" id="IPR011545">
    <property type="entry name" value="DEAD/DEAH_box_helicase_dom"/>
</dbReference>
<evidence type="ECO:0000313" key="19">
    <source>
        <dbReference type="EMBL" id="CAB4331999.1"/>
    </source>
</evidence>
<dbReference type="EC" id="5.6.2.4" evidence="13"/>
<evidence type="ECO:0000256" key="3">
    <source>
        <dbReference type="ARBA" id="ARBA00022741"/>
    </source>
</evidence>
<dbReference type="SMART" id="SM00490">
    <property type="entry name" value="HELICc"/>
    <property type="match status" value="1"/>
</dbReference>
<evidence type="ECO:0000256" key="14">
    <source>
        <dbReference type="ARBA" id="ARBA00048988"/>
    </source>
</evidence>
<dbReference type="InterPro" id="IPR033454">
    <property type="entry name" value="RecG_wedge"/>
</dbReference>
<comment type="catalytic activity">
    <reaction evidence="12">
        <text>Couples ATP hydrolysis with the unwinding of duplex DNA by translocating in the 3'-5' direction.</text>
        <dbReference type="EC" id="5.6.2.4"/>
    </reaction>
</comment>
<evidence type="ECO:0000256" key="9">
    <source>
        <dbReference type="ARBA" id="ARBA00023172"/>
    </source>
</evidence>
<evidence type="ECO:0000256" key="5">
    <source>
        <dbReference type="ARBA" id="ARBA00022801"/>
    </source>
</evidence>
<evidence type="ECO:0000256" key="6">
    <source>
        <dbReference type="ARBA" id="ARBA00022806"/>
    </source>
</evidence>
<evidence type="ECO:0000256" key="2">
    <source>
        <dbReference type="ARBA" id="ARBA00017846"/>
    </source>
</evidence>
<keyword evidence="6" id="KW-0347">Helicase</keyword>
<dbReference type="SMART" id="SM00487">
    <property type="entry name" value="DEXDc"/>
    <property type="match status" value="1"/>
</dbReference>
<dbReference type="NCBIfam" id="TIGR00643">
    <property type="entry name" value="recG"/>
    <property type="match status" value="1"/>
</dbReference>
<gene>
    <name evidence="19" type="ORF">UFOPK4028_00250</name>
</gene>
<dbReference type="GO" id="GO:0006281">
    <property type="term" value="P:DNA repair"/>
    <property type="evidence" value="ECO:0007669"/>
    <property type="project" value="UniProtKB-KW"/>
</dbReference>
<comment type="similarity">
    <text evidence="1">Belongs to the helicase family. RecG subfamily.</text>
</comment>
<dbReference type="GO" id="GO:0006310">
    <property type="term" value="P:DNA recombination"/>
    <property type="evidence" value="ECO:0007669"/>
    <property type="project" value="UniProtKB-KW"/>
</dbReference>
<sequence>MATLSTRLSNILGDRTSEVLEKAFGITTVNELLRHYPRRYVVRGELTDISKLIADDEVTILAEIEAVKLRRANAKNILEVVVTDGSANLSLTFFNQAWREKDLKAGRVGLFAGKVGVFKGKRQLSHPDYQLIPDGDDVDAAVAEFAGKYLPVYPATSKLPSWKIMQCMKLALDSLEDLPDYLPDEIAKQNNYPDLKRAFHDIHQPEDLESAENARQRLTFDEALLLQLLLGQRRAEIEKLSTKSRTPNTPVLVGAFEKLLPFEFTKGQLEVNAQIEMDLSRKYPMHRLLQGEVGSGKTVVALRAMLSVVDSSGQAALLAPTEVLAQQHFRTITKLLGELALAGTLHSSGMGTQVELLTGSLSNIKKKEIHARLASGEIGIIIGTHALISDGVAFKDLGLVVVDEQHRFGVEQRDALRMKAKQPPHLLVMTATPIPRTVAMTVFGDLDISTLRELPAGRAPITTHLIPVLEKPHFLARAWQRVKEEVAKGHQVYIVAPRIANPDKKLTEREITAAMLLGEEYLDNEQMTAVEELAPELATDALKGLKIAVLHGRQSSEVKDQTMAAFSQGEIQVLVATTVIEVGVDVPNASMMVIMDADRFGVSQLHQLRGRVGRGAAPGLCLLVSNAQEDSPSMQRLNAVASTLDGFELARIDLEQRKEGDVLGRSQSGGRSHLRLLRVLRDEELIDRAREAAAKILDHDSEINGLPLLKSEVDKLKLDEAARFMDKS</sequence>
<reference evidence="19" key="1">
    <citation type="submission" date="2020-05" db="EMBL/GenBank/DDBJ databases">
        <authorList>
            <person name="Chiriac C."/>
            <person name="Salcher M."/>
            <person name="Ghai R."/>
            <person name="Kavagutti S V."/>
        </authorList>
    </citation>
    <scope>NUCLEOTIDE SEQUENCE</scope>
</reference>
<dbReference type="GO" id="GO:0016787">
    <property type="term" value="F:hydrolase activity"/>
    <property type="evidence" value="ECO:0007669"/>
    <property type="project" value="UniProtKB-KW"/>
</dbReference>
<keyword evidence="8" id="KW-0238">DNA-binding</keyword>
<evidence type="ECO:0000256" key="7">
    <source>
        <dbReference type="ARBA" id="ARBA00022840"/>
    </source>
</evidence>
<dbReference type="Gene3D" id="2.40.50.140">
    <property type="entry name" value="Nucleic acid-binding proteins"/>
    <property type="match status" value="1"/>
</dbReference>
<dbReference type="Gene3D" id="3.40.50.300">
    <property type="entry name" value="P-loop containing nucleotide triphosphate hydrolases"/>
    <property type="match status" value="2"/>
</dbReference>
<evidence type="ECO:0000256" key="1">
    <source>
        <dbReference type="ARBA" id="ARBA00007504"/>
    </source>
</evidence>
<dbReference type="GO" id="GO:0003677">
    <property type="term" value="F:DNA binding"/>
    <property type="evidence" value="ECO:0007669"/>
    <property type="project" value="UniProtKB-KW"/>
</dbReference>
<dbReference type="NCBIfam" id="NF008168">
    <property type="entry name" value="PRK10917.2-2"/>
    <property type="match status" value="1"/>
</dbReference>
<keyword evidence="10" id="KW-0234">DNA repair</keyword>
<dbReference type="CDD" id="cd04488">
    <property type="entry name" value="RecG_wedge_OBF"/>
    <property type="match status" value="1"/>
</dbReference>
<dbReference type="SUPFAM" id="SSF52540">
    <property type="entry name" value="P-loop containing nucleoside triphosphate hydrolases"/>
    <property type="match status" value="2"/>
</dbReference>
<dbReference type="PANTHER" id="PTHR47964">
    <property type="entry name" value="ATP-DEPENDENT DNA HELICASE HOMOLOG RECG, CHLOROPLASTIC"/>
    <property type="match status" value="1"/>
</dbReference>
<dbReference type="SUPFAM" id="SSF50249">
    <property type="entry name" value="Nucleic acid-binding proteins"/>
    <property type="match status" value="1"/>
</dbReference>
<evidence type="ECO:0000256" key="12">
    <source>
        <dbReference type="ARBA" id="ARBA00034617"/>
    </source>
</evidence>
<dbReference type="InterPro" id="IPR004609">
    <property type="entry name" value="ATP-dep_DNA_helicase_RecG"/>
</dbReference>
<dbReference type="InterPro" id="IPR045562">
    <property type="entry name" value="RecG_dom3_C"/>
</dbReference>
<evidence type="ECO:0000256" key="8">
    <source>
        <dbReference type="ARBA" id="ARBA00023125"/>
    </source>
</evidence>
<proteinExistence type="inferred from homology"/>
<dbReference type="PROSITE" id="PS51192">
    <property type="entry name" value="HELICASE_ATP_BIND_1"/>
    <property type="match status" value="1"/>
</dbReference>
<dbReference type="Pfam" id="PF19833">
    <property type="entry name" value="RecG_dom3_C"/>
    <property type="match status" value="1"/>
</dbReference>
<keyword evidence="5" id="KW-0378">Hydrolase</keyword>
<evidence type="ECO:0000256" key="10">
    <source>
        <dbReference type="ARBA" id="ARBA00023204"/>
    </source>
</evidence>
<dbReference type="Pfam" id="PF00271">
    <property type="entry name" value="Helicase_C"/>
    <property type="match status" value="1"/>
</dbReference>